<reference evidence="3" key="1">
    <citation type="submission" date="2018-01" db="EMBL/GenBank/DDBJ databases">
        <title>An insight into the sialome of Amazonian anophelines.</title>
        <authorList>
            <person name="Ribeiro J.M."/>
            <person name="Scarpassa V."/>
            <person name="Calvo E."/>
        </authorList>
    </citation>
    <scope>NUCLEOTIDE SEQUENCE</scope>
</reference>
<dbReference type="PANTHER" id="PTHR19446">
    <property type="entry name" value="REVERSE TRANSCRIPTASES"/>
    <property type="match status" value="1"/>
</dbReference>
<dbReference type="Pfam" id="PF14529">
    <property type="entry name" value="Exo_endo_phos_2"/>
    <property type="match status" value="1"/>
</dbReference>
<dbReference type="SUPFAM" id="SSF56672">
    <property type="entry name" value="DNA/RNA polymerases"/>
    <property type="match status" value="1"/>
</dbReference>
<feature type="region of interest" description="Disordered" evidence="1">
    <location>
        <begin position="1031"/>
        <end position="1062"/>
    </location>
</feature>
<accession>A0A2M4CJ33</accession>
<dbReference type="Gene3D" id="3.60.10.10">
    <property type="entry name" value="Endonuclease/exonuclease/phosphatase"/>
    <property type="match status" value="1"/>
</dbReference>
<feature type="compositionally biased region" description="Low complexity" evidence="1">
    <location>
        <begin position="390"/>
        <end position="401"/>
    </location>
</feature>
<dbReference type="Pfam" id="PF00078">
    <property type="entry name" value="RVT_1"/>
    <property type="match status" value="1"/>
</dbReference>
<dbReference type="PROSITE" id="PS50878">
    <property type="entry name" value="RT_POL"/>
    <property type="match status" value="1"/>
</dbReference>
<dbReference type="InterPro" id="IPR043502">
    <property type="entry name" value="DNA/RNA_pol_sf"/>
</dbReference>
<keyword evidence="3" id="KW-0695">RNA-directed DNA polymerase</keyword>
<dbReference type="InterPro" id="IPR000477">
    <property type="entry name" value="RT_dom"/>
</dbReference>
<feature type="compositionally biased region" description="Basic and acidic residues" evidence="1">
    <location>
        <begin position="1034"/>
        <end position="1049"/>
    </location>
</feature>
<dbReference type="CDD" id="cd09077">
    <property type="entry name" value="R1-I-EN"/>
    <property type="match status" value="1"/>
</dbReference>
<evidence type="ECO:0000256" key="1">
    <source>
        <dbReference type="SAM" id="MobiDB-lite"/>
    </source>
</evidence>
<dbReference type="GO" id="GO:0003964">
    <property type="term" value="F:RNA-directed DNA polymerase activity"/>
    <property type="evidence" value="ECO:0007669"/>
    <property type="project" value="UniProtKB-KW"/>
</dbReference>
<dbReference type="VEuPathDB" id="VectorBase:ADAR2_009558"/>
<keyword evidence="3" id="KW-0548">Nucleotidyltransferase</keyword>
<keyword evidence="3" id="KW-0808">Transferase</keyword>
<proteinExistence type="predicted"/>
<dbReference type="InterPro" id="IPR005135">
    <property type="entry name" value="Endo/exonuclease/phosphatase"/>
</dbReference>
<protein>
    <submittedName>
        <fullName evidence="3">Putative reverse transcriptase</fullName>
    </submittedName>
</protein>
<dbReference type="VEuPathDB" id="VectorBase:ADAR2_001434"/>
<sequence>MRKSRMAQDLMIQAVQNVGAQVALLSEVNHIPPKNNSWVADSSGRVAVYACGDRPVQKALRTGMEGLAAAVIDGTLFFSCYAHPRMAIADFQRFLTVIITLARGHPRVVVGGDLNAWAEAWGSRTSSNKGIEVLEMAEQLGLTLLNRGNIPTFNGGRRTTPSFIDVSFATRGIAEDKDWRVLDGFTNSDHEAILFHILPRQHRRPTNGEQEDPSTHNIQRWATKFFDKEAFVVALQVVKIGEARTAEEITAKLMEACDEIMPRYRGHGTRRRKPAYFWNDQIEALKWVCKSCQKEFRRHRNDPDEAVADLLADVLKQAKKLMKRAIQKSKNEGLKLLADTVEDNPYGDAFRLSMSWLRGNRAAPETDPAETRRLVDELFPKHPPMEWPQPSAASSNSSTPNVLRQVTQEELRNIARRLGPRKAPGPDGIPNIAVAMAIMENTEVFQRIFQQLLDQQTFPTQWKVQRLVLIPKPGKPPGNGSSYRPLCMINTLGKVYEKILLNRLNEELEDATTGPKLSASQFGFRKQRSTVDAVEQVVARASYAIQFGVTNKKDMRCLMAVALDVKNAFNNASWTSIGRALLEKRVSGPLINILGDYFRDRQLIYRTNEGVETRAVTAGVPQGSILGPTLWNTMYDGVLRLDLPGGATVTGFADDILICAPGRKPEEARDTAQAAVAIVQNWMTQHKLEIAPEKTEAIMFSSIKRGKQHVSYKVGTVELTTKKELKYLGVILNDHLRWKGHIEAAAAKATRMSNALGYIMRNHGGPSCFRRRILANVALSTLRYASPIWAAAALETGAMRRIVNAVQGRAAKGVASSFRTVSHRAASLIAGMPPICLLLEEDLRVRERKLAEPDTAVGIIRKEERLTTITLWQGEWDEDGNNPASSRYIRWAHRIIPDMDAWTARKHGRLTFQLAQMLSGHGFFREFMHIKHLADSEFCPSCPTRVENAEHILFECPRFNGERQALLAFEEGALTPDNLLSNLLHSEDRWSSISAVVKRIMDELQRQWQEYTQIPPDAGSWNAELEAAAAARQEAQRLRKNERQREANARRRQRGANEEQQA</sequence>
<dbReference type="SUPFAM" id="SSF56219">
    <property type="entry name" value="DNase I-like"/>
    <property type="match status" value="1"/>
</dbReference>
<feature type="region of interest" description="Disordered" evidence="1">
    <location>
        <begin position="382"/>
        <end position="401"/>
    </location>
</feature>
<organism evidence="3">
    <name type="scientific">Anopheles darlingi</name>
    <name type="common">Mosquito</name>
    <dbReference type="NCBI Taxonomy" id="43151"/>
    <lineage>
        <taxon>Eukaryota</taxon>
        <taxon>Metazoa</taxon>
        <taxon>Ecdysozoa</taxon>
        <taxon>Arthropoda</taxon>
        <taxon>Hexapoda</taxon>
        <taxon>Insecta</taxon>
        <taxon>Pterygota</taxon>
        <taxon>Neoptera</taxon>
        <taxon>Endopterygota</taxon>
        <taxon>Diptera</taxon>
        <taxon>Nematocera</taxon>
        <taxon>Culicoidea</taxon>
        <taxon>Culicidae</taxon>
        <taxon>Anophelinae</taxon>
        <taxon>Anopheles</taxon>
    </lineage>
</organism>
<dbReference type="InterPro" id="IPR036691">
    <property type="entry name" value="Endo/exonu/phosph_ase_sf"/>
</dbReference>
<dbReference type="EMBL" id="GGFL01001192">
    <property type="protein sequence ID" value="MBW65370.1"/>
    <property type="molecule type" value="Transcribed_RNA"/>
</dbReference>
<dbReference type="AlphaFoldDB" id="A0A2M4CJ33"/>
<evidence type="ECO:0000313" key="3">
    <source>
        <dbReference type="EMBL" id="MBW65370.1"/>
    </source>
</evidence>
<evidence type="ECO:0000259" key="2">
    <source>
        <dbReference type="PROSITE" id="PS50878"/>
    </source>
</evidence>
<feature type="domain" description="Reverse transcriptase" evidence="2">
    <location>
        <begin position="451"/>
        <end position="732"/>
    </location>
</feature>
<dbReference type="CDD" id="cd01650">
    <property type="entry name" value="RT_nLTR_like"/>
    <property type="match status" value="1"/>
</dbReference>
<name>A0A2M4CJ33_ANODA</name>